<dbReference type="PRINTS" id="PR00463">
    <property type="entry name" value="EP450I"/>
</dbReference>
<dbReference type="InterPro" id="IPR002401">
    <property type="entry name" value="Cyt_P450_E_grp-I"/>
</dbReference>
<dbReference type="PANTHER" id="PTHR24303">
    <property type="entry name" value="HEME-BINDING MONOOXYGENASE FAMILY"/>
    <property type="match status" value="1"/>
</dbReference>
<dbReference type="OMA" id="NVIRCFT"/>
<keyword evidence="7" id="KW-1133">Transmembrane helix</keyword>
<keyword evidence="5" id="KW-0812">Transmembrane</keyword>
<dbReference type="AlphaFoldDB" id="F4QF55"/>
<reference evidence="14" key="1">
    <citation type="journal article" date="2011" name="Genome Res.">
        <title>Phylogeny-wide analysis of social amoeba genomes highlights ancient origins for complex intercellular communication.</title>
        <authorList>
            <person name="Heidel A.J."/>
            <person name="Lawal H.M."/>
            <person name="Felder M."/>
            <person name="Schilde C."/>
            <person name="Helps N.R."/>
            <person name="Tunggal B."/>
            <person name="Rivero F."/>
            <person name="John U."/>
            <person name="Schleicher M."/>
            <person name="Eichinger L."/>
            <person name="Platzer M."/>
            <person name="Noegel A.A."/>
            <person name="Schaap P."/>
            <person name="Gloeckner G."/>
        </authorList>
    </citation>
    <scope>NUCLEOTIDE SEQUENCE [LARGE SCALE GENOMIC DNA]</scope>
    <source>
        <strain evidence="14">SH3</strain>
    </source>
</reference>
<keyword evidence="6 12" id="KW-0479">Metal-binding</keyword>
<keyword evidence="4 12" id="KW-0349">Heme</keyword>
<dbReference type="InterPro" id="IPR001128">
    <property type="entry name" value="Cyt_P450"/>
</dbReference>
<protein>
    <submittedName>
        <fullName evidence="13">Cytochrome P450 family protein</fullName>
    </submittedName>
</protein>
<evidence type="ECO:0000256" key="8">
    <source>
        <dbReference type="ARBA" id="ARBA00023002"/>
    </source>
</evidence>
<evidence type="ECO:0000313" key="14">
    <source>
        <dbReference type="Proteomes" id="UP000007797"/>
    </source>
</evidence>
<dbReference type="PRINTS" id="PR00385">
    <property type="entry name" value="P450"/>
</dbReference>
<keyword evidence="8" id="KW-0560">Oxidoreductase</keyword>
<dbReference type="GO" id="GO:0004497">
    <property type="term" value="F:monooxygenase activity"/>
    <property type="evidence" value="ECO:0007669"/>
    <property type="project" value="UniProtKB-KW"/>
</dbReference>
<proteinExistence type="inferred from homology"/>
<keyword evidence="9 12" id="KW-0408">Iron</keyword>
<dbReference type="InterPro" id="IPR036396">
    <property type="entry name" value="Cyt_P450_sf"/>
</dbReference>
<comment type="cofactor">
    <cofactor evidence="1 12">
        <name>heme</name>
        <dbReference type="ChEBI" id="CHEBI:30413"/>
    </cofactor>
</comment>
<name>F4QF55_CACFS</name>
<evidence type="ECO:0000256" key="7">
    <source>
        <dbReference type="ARBA" id="ARBA00022989"/>
    </source>
</evidence>
<dbReference type="STRING" id="1054147.F4QF55"/>
<evidence type="ECO:0000256" key="4">
    <source>
        <dbReference type="ARBA" id="ARBA00022617"/>
    </source>
</evidence>
<evidence type="ECO:0000256" key="5">
    <source>
        <dbReference type="ARBA" id="ARBA00022692"/>
    </source>
</evidence>
<sequence length="498" mass="57157">MRQTAYERCENHASYHPWVESAIKANSHQRNINKNKKFSNRDPPAACISLPIIGGLYKLNGYPPEQVLKLSRKTGKMMSIWFGDNYTVFINDPVLVEEVFVKNHEVFGDRPFLPSLRLLCDDYNDIFTSGYETWHPIRKALEPFFTKTKLKSFNQHVELHADNLVRKLKEYAQSGEPVDPYPYFKKYFFGIIIKFVLNVDLAYEESPNEGIMNTMFNPTNELVQKIASCAVFDTIHVLSPLYYHSMRSFIQKDMGAIREICKQHLIQHKSTIDKNNPRDMLDQLILLHFDDELIINLVFDLLIASVDTPSSTLAWFNLAMTNHQHEQEKVRNELRSKFSSSSDIKPTDVNKTPYTCAALKEIFRLVPPGPFGVPRLARRDINIGGYFIPKGTTVLANWHGIHRDSYENGDKYLPSRFLKDPGLSTSAGKWAPYSIGPRICLGFRLANDAEFLAISKIFHRFKVTSVDGSQLDETPRFGLSVSPKHGHLYKFDLIKQSN</sequence>
<dbReference type="GO" id="GO:0016705">
    <property type="term" value="F:oxidoreductase activity, acting on paired donors, with incorporation or reduction of molecular oxygen"/>
    <property type="evidence" value="ECO:0007669"/>
    <property type="project" value="InterPro"/>
</dbReference>
<evidence type="ECO:0000256" key="2">
    <source>
        <dbReference type="ARBA" id="ARBA00004167"/>
    </source>
</evidence>
<dbReference type="GeneID" id="14866246"/>
<dbReference type="CDD" id="cd20617">
    <property type="entry name" value="CYP1_2-like"/>
    <property type="match status" value="1"/>
</dbReference>
<dbReference type="EMBL" id="GL883029">
    <property type="protein sequence ID" value="EGG14209.1"/>
    <property type="molecule type" value="Genomic_DNA"/>
</dbReference>
<evidence type="ECO:0000256" key="1">
    <source>
        <dbReference type="ARBA" id="ARBA00001971"/>
    </source>
</evidence>
<dbReference type="OrthoDB" id="1055148at2759"/>
<evidence type="ECO:0000313" key="13">
    <source>
        <dbReference type="EMBL" id="EGG14209.1"/>
    </source>
</evidence>
<evidence type="ECO:0000256" key="3">
    <source>
        <dbReference type="ARBA" id="ARBA00010617"/>
    </source>
</evidence>
<dbReference type="KEGG" id="dfa:DFA_11978"/>
<keyword evidence="10" id="KW-0503">Monooxygenase</keyword>
<dbReference type="Gene3D" id="1.10.630.10">
    <property type="entry name" value="Cytochrome P450"/>
    <property type="match status" value="1"/>
</dbReference>
<dbReference type="GO" id="GO:0016020">
    <property type="term" value="C:membrane"/>
    <property type="evidence" value="ECO:0007669"/>
    <property type="project" value="UniProtKB-SubCell"/>
</dbReference>
<dbReference type="Pfam" id="PF00067">
    <property type="entry name" value="p450"/>
    <property type="match status" value="1"/>
</dbReference>
<evidence type="ECO:0000256" key="12">
    <source>
        <dbReference type="PIRSR" id="PIRSR602401-1"/>
    </source>
</evidence>
<comment type="subcellular location">
    <subcellularLocation>
        <location evidence="2">Membrane</location>
        <topology evidence="2">Single-pass membrane protein</topology>
    </subcellularLocation>
</comment>
<dbReference type="GO" id="GO:0020037">
    <property type="term" value="F:heme binding"/>
    <property type="evidence" value="ECO:0007669"/>
    <property type="project" value="InterPro"/>
</dbReference>
<evidence type="ECO:0000256" key="9">
    <source>
        <dbReference type="ARBA" id="ARBA00023004"/>
    </source>
</evidence>
<evidence type="ECO:0000256" key="11">
    <source>
        <dbReference type="ARBA" id="ARBA00023136"/>
    </source>
</evidence>
<feature type="binding site" description="axial binding residue" evidence="12">
    <location>
        <position position="440"/>
    </location>
    <ligand>
        <name>heme</name>
        <dbReference type="ChEBI" id="CHEBI:30413"/>
    </ligand>
    <ligandPart>
        <name>Fe</name>
        <dbReference type="ChEBI" id="CHEBI:18248"/>
    </ligandPart>
</feature>
<comment type="similarity">
    <text evidence="3">Belongs to the cytochrome P450 family.</text>
</comment>
<dbReference type="RefSeq" id="XP_004350917.1">
    <property type="nucleotide sequence ID" value="XM_004350866.1"/>
</dbReference>
<dbReference type="Proteomes" id="UP000007797">
    <property type="component" value="Unassembled WGS sequence"/>
</dbReference>
<evidence type="ECO:0000256" key="10">
    <source>
        <dbReference type="ARBA" id="ARBA00023033"/>
    </source>
</evidence>
<organism evidence="13 14">
    <name type="scientific">Cavenderia fasciculata</name>
    <name type="common">Slime mold</name>
    <name type="synonym">Dictyostelium fasciculatum</name>
    <dbReference type="NCBI Taxonomy" id="261658"/>
    <lineage>
        <taxon>Eukaryota</taxon>
        <taxon>Amoebozoa</taxon>
        <taxon>Evosea</taxon>
        <taxon>Eumycetozoa</taxon>
        <taxon>Dictyostelia</taxon>
        <taxon>Acytosteliales</taxon>
        <taxon>Cavenderiaceae</taxon>
        <taxon>Cavenderia</taxon>
    </lineage>
</organism>
<keyword evidence="14" id="KW-1185">Reference proteome</keyword>
<dbReference type="GO" id="GO:0005506">
    <property type="term" value="F:iron ion binding"/>
    <property type="evidence" value="ECO:0007669"/>
    <property type="project" value="InterPro"/>
</dbReference>
<gene>
    <name evidence="13" type="ORF">DFA_11978</name>
</gene>
<dbReference type="PANTHER" id="PTHR24303:SF31">
    <property type="entry name" value="CYTOCHROME P450 307A1-RELATED"/>
    <property type="match status" value="1"/>
</dbReference>
<evidence type="ECO:0000256" key="6">
    <source>
        <dbReference type="ARBA" id="ARBA00022723"/>
    </source>
</evidence>
<accession>F4QF55</accession>
<dbReference type="SUPFAM" id="SSF48264">
    <property type="entry name" value="Cytochrome P450"/>
    <property type="match status" value="1"/>
</dbReference>
<keyword evidence="11" id="KW-0472">Membrane</keyword>